<dbReference type="PANTHER" id="PTHR12826:SF13">
    <property type="entry name" value="RNA-BINDING PROTEIN PNO1"/>
    <property type="match status" value="1"/>
</dbReference>
<accession>A0A0M0BSG3</accession>
<dbReference type="InterPro" id="IPR004088">
    <property type="entry name" value="KH_dom_type_1"/>
</dbReference>
<dbReference type="InterPro" id="IPR019964">
    <property type="entry name" value="KH_domain_protein_archaea"/>
</dbReference>
<protein>
    <recommendedName>
        <fullName evidence="3">K Homology domain-containing protein</fullName>
    </recommendedName>
</protein>
<dbReference type="InterPro" id="IPR055211">
    <property type="entry name" value="KH_PNO1_2nd"/>
</dbReference>
<proteinExistence type="predicted"/>
<evidence type="ECO:0000259" key="3">
    <source>
        <dbReference type="SMART" id="SM00322"/>
    </source>
</evidence>
<dbReference type="PANTHER" id="PTHR12826">
    <property type="entry name" value="RIBONUCLEASE Y"/>
    <property type="match status" value="1"/>
</dbReference>
<dbReference type="InterPro" id="IPR004087">
    <property type="entry name" value="KH_dom"/>
</dbReference>
<organism evidence="4 5">
    <name type="scientific">miscellaneous Crenarchaeota group-15 archaeon DG-45</name>
    <dbReference type="NCBI Taxonomy" id="1685127"/>
    <lineage>
        <taxon>Archaea</taxon>
        <taxon>Candidatus Bathyarchaeota</taxon>
        <taxon>MCG-15</taxon>
    </lineage>
</organism>
<dbReference type="EMBL" id="LFWZ01000003">
    <property type="protein sequence ID" value="KON31512.1"/>
    <property type="molecule type" value="Genomic_DNA"/>
</dbReference>
<comment type="caution">
    <text evidence="4">The sequence shown here is derived from an EMBL/GenBank/DDBJ whole genome shotgun (WGS) entry which is preliminary data.</text>
</comment>
<keyword evidence="1 2" id="KW-0694">RNA-binding</keyword>
<dbReference type="Proteomes" id="UP000037210">
    <property type="component" value="Unassembled WGS sequence"/>
</dbReference>
<evidence type="ECO:0000256" key="1">
    <source>
        <dbReference type="ARBA" id="ARBA00022884"/>
    </source>
</evidence>
<dbReference type="AlphaFoldDB" id="A0A0M0BSG3"/>
<dbReference type="Pfam" id="PF00013">
    <property type="entry name" value="KH_1"/>
    <property type="match status" value="1"/>
</dbReference>
<dbReference type="SMART" id="SM00322">
    <property type="entry name" value="KH"/>
    <property type="match status" value="2"/>
</dbReference>
<reference evidence="4 5" key="1">
    <citation type="submission" date="2015-06" db="EMBL/GenBank/DDBJ databases">
        <title>New insights into the roles of widespread benthic archaea in carbon and nitrogen cycling.</title>
        <authorList>
            <person name="Lazar C.S."/>
            <person name="Baker B.J."/>
            <person name="Seitz K.W."/>
            <person name="Hyde A.S."/>
            <person name="Dick G.J."/>
            <person name="Hinrichs K.-U."/>
            <person name="Teske A.P."/>
        </authorList>
    </citation>
    <scope>NUCLEOTIDE SEQUENCE [LARGE SCALE GENOMIC DNA]</scope>
    <source>
        <strain evidence="4">DG-45</strain>
    </source>
</reference>
<dbReference type="GO" id="GO:0003723">
    <property type="term" value="F:RNA binding"/>
    <property type="evidence" value="ECO:0007669"/>
    <property type="project" value="UniProtKB-UniRule"/>
</dbReference>
<name>A0A0M0BSG3_9ARCH</name>
<evidence type="ECO:0000256" key="2">
    <source>
        <dbReference type="PROSITE-ProRule" id="PRU00117"/>
    </source>
</evidence>
<gene>
    <name evidence="4" type="ORF">AC482_00545</name>
</gene>
<dbReference type="NCBIfam" id="TIGR03665">
    <property type="entry name" value="arCOG04150"/>
    <property type="match status" value="1"/>
</dbReference>
<dbReference type="SUPFAM" id="SSF54791">
    <property type="entry name" value="Eukaryotic type KH-domain (KH-domain type I)"/>
    <property type="match status" value="2"/>
</dbReference>
<feature type="domain" description="K Homology" evidence="3">
    <location>
        <begin position="85"/>
        <end position="158"/>
    </location>
</feature>
<evidence type="ECO:0000313" key="4">
    <source>
        <dbReference type="EMBL" id="KON31512.1"/>
    </source>
</evidence>
<dbReference type="Gene3D" id="3.30.1370.10">
    <property type="entry name" value="K Homology domain, type 1"/>
    <property type="match status" value="2"/>
</dbReference>
<feature type="domain" description="K Homology" evidence="3">
    <location>
        <begin position="1"/>
        <end position="71"/>
    </location>
</feature>
<dbReference type="Pfam" id="PF22891">
    <property type="entry name" value="KH_PNO1_2nd"/>
    <property type="match status" value="1"/>
</dbReference>
<dbReference type="InterPro" id="IPR036612">
    <property type="entry name" value="KH_dom_type_1_sf"/>
</dbReference>
<dbReference type="PROSITE" id="PS50084">
    <property type="entry name" value="KH_TYPE_1"/>
    <property type="match status" value="1"/>
</dbReference>
<sequence>MNQSAYLKVPLERVGVLIGPHGRVKARIERVFGASMTIDSESGSVVISLNPDAKDISSLFTVRNIVGAIGRGFSPKRAERLADEEHDLMIIDLTDYVGRSKNALSRVKGRIIGRNGRSREVLEELTETMISVYGHTVAVIGRVDSLDVAKEAVLMLVKGAFHKTVWNYLYAHRRRVKKKREEIWEEPQEPKVMLR</sequence>
<evidence type="ECO:0000313" key="5">
    <source>
        <dbReference type="Proteomes" id="UP000037210"/>
    </source>
</evidence>